<organism evidence="1 2">
    <name type="scientific">Cytobacillus depressus</name>
    <dbReference type="NCBI Taxonomy" id="1602942"/>
    <lineage>
        <taxon>Bacteria</taxon>
        <taxon>Bacillati</taxon>
        <taxon>Bacillota</taxon>
        <taxon>Bacilli</taxon>
        <taxon>Bacillales</taxon>
        <taxon>Bacillaceae</taxon>
        <taxon>Cytobacillus</taxon>
    </lineage>
</organism>
<accession>A0A6L3VDS6</accession>
<dbReference type="OrthoDB" id="2968672at2"/>
<protein>
    <recommendedName>
        <fullName evidence="3">Lipoprotein</fullName>
    </recommendedName>
</protein>
<sequence length="140" mass="15890">MKRIVYLYIVFLLFAAGCQTNKPKPETKMLIKPVNISQEENAVPVTTKMDNKDLFYVNHQVQGKNVLIECMVHGVTFRDTNSSNKGKIILYVDGKKKEEISSAAFIVKGLSAGTHRIKLEVMKKNNRAPIMQKEFYVSIP</sequence>
<dbReference type="AlphaFoldDB" id="A0A6L3VDS6"/>
<dbReference type="Proteomes" id="UP000481030">
    <property type="component" value="Unassembled WGS sequence"/>
</dbReference>
<dbReference type="RefSeq" id="WP_151534083.1">
    <property type="nucleotide sequence ID" value="NZ_WBOS01000002.1"/>
</dbReference>
<evidence type="ECO:0000313" key="1">
    <source>
        <dbReference type="EMBL" id="KAB2337391.1"/>
    </source>
</evidence>
<proteinExistence type="predicted"/>
<evidence type="ECO:0000313" key="2">
    <source>
        <dbReference type="Proteomes" id="UP000481030"/>
    </source>
</evidence>
<gene>
    <name evidence="1" type="ORF">F7731_07200</name>
</gene>
<evidence type="ECO:0008006" key="3">
    <source>
        <dbReference type="Google" id="ProtNLM"/>
    </source>
</evidence>
<dbReference type="PROSITE" id="PS51257">
    <property type="entry name" value="PROKAR_LIPOPROTEIN"/>
    <property type="match status" value="1"/>
</dbReference>
<comment type="caution">
    <text evidence="1">The sequence shown here is derived from an EMBL/GenBank/DDBJ whole genome shotgun (WGS) entry which is preliminary data.</text>
</comment>
<name>A0A6L3VDS6_9BACI</name>
<dbReference type="EMBL" id="WBOS01000002">
    <property type="protein sequence ID" value="KAB2337391.1"/>
    <property type="molecule type" value="Genomic_DNA"/>
</dbReference>
<reference evidence="1 2" key="1">
    <citation type="journal article" date="2016" name="Antonie Van Leeuwenhoek">
        <title>Bacillus depressus sp. nov., isolated from soil of a sunflower field.</title>
        <authorList>
            <person name="Wei X."/>
            <person name="Xin D."/>
            <person name="Xin Y."/>
            <person name="Zhang H."/>
            <person name="Wang T."/>
            <person name="Zhang J."/>
        </authorList>
    </citation>
    <scope>NUCLEOTIDE SEQUENCE [LARGE SCALE GENOMIC DNA]</scope>
    <source>
        <strain evidence="1 2">BZ1</strain>
    </source>
</reference>
<keyword evidence="2" id="KW-1185">Reference proteome</keyword>